<keyword evidence="1" id="KW-1133">Transmembrane helix</keyword>
<dbReference type="RefSeq" id="WP_087911334.1">
    <property type="nucleotide sequence ID" value="NZ_CP017065.1"/>
</dbReference>
<dbReference type="Proteomes" id="UP000195609">
    <property type="component" value="Chromosome"/>
</dbReference>
<dbReference type="PANTHER" id="PTHR34980">
    <property type="entry name" value="INNER MEMBRANE PROTEIN-RELATED-RELATED"/>
    <property type="match status" value="1"/>
</dbReference>
<keyword evidence="5" id="KW-1185">Reference proteome</keyword>
<dbReference type="InterPro" id="IPR008523">
    <property type="entry name" value="DUF805"/>
</dbReference>
<gene>
    <name evidence="2" type="ORF">BGL52_00770</name>
    <name evidence="3" type="ORF">RWA16_00770</name>
</gene>
<organism evidence="2 4">
    <name type="scientific">Lacticaseibacillus casei</name>
    <name type="common">Lactobacillus casei</name>
    <dbReference type="NCBI Taxonomy" id="1582"/>
    <lineage>
        <taxon>Bacteria</taxon>
        <taxon>Bacillati</taxon>
        <taxon>Bacillota</taxon>
        <taxon>Bacilli</taxon>
        <taxon>Lactobacillales</taxon>
        <taxon>Lactobacillaceae</taxon>
        <taxon>Lacticaseibacillus</taxon>
    </lineage>
</organism>
<keyword evidence="1" id="KW-0812">Transmembrane</keyword>
<feature type="transmembrane region" description="Helical" evidence="1">
    <location>
        <begin position="30"/>
        <end position="50"/>
    </location>
</feature>
<proteinExistence type="predicted"/>
<reference evidence="2 4" key="1">
    <citation type="journal article" date="2017" name="Front. Immunol.">
        <title>Complete Genome Sequence of Lactobacillus casei LC5, a Potential Probiotics for Atopic Dermatitis.</title>
        <authorList>
            <person name="Kang J."/>
            <person name="Chung W.H."/>
            <person name="Lim T.J."/>
            <person name="Whon T.W."/>
            <person name="Lim S."/>
            <person name="Nam Y.D."/>
        </authorList>
    </citation>
    <scope>NUCLEOTIDE SEQUENCE [LARGE SCALE GENOMIC DNA]</scope>
    <source>
        <strain evidence="2 4">LC5</strain>
    </source>
</reference>
<dbReference type="AlphaFoldDB" id="A0AAN1C5X1"/>
<feature type="transmembrane region" description="Helical" evidence="1">
    <location>
        <begin position="240"/>
        <end position="263"/>
    </location>
</feature>
<dbReference type="EMBL" id="CP136128">
    <property type="protein sequence ID" value="WNX27715.1"/>
    <property type="molecule type" value="Genomic_DNA"/>
</dbReference>
<feature type="transmembrane region" description="Helical" evidence="1">
    <location>
        <begin position="62"/>
        <end position="81"/>
    </location>
</feature>
<evidence type="ECO:0000313" key="4">
    <source>
        <dbReference type="Proteomes" id="UP000195609"/>
    </source>
</evidence>
<dbReference type="Proteomes" id="UP001303564">
    <property type="component" value="Chromosome"/>
</dbReference>
<protein>
    <submittedName>
        <fullName evidence="3">DUF805 domain-containing protein</fullName>
    </submittedName>
</protein>
<dbReference type="GO" id="GO:0005886">
    <property type="term" value="C:plasma membrane"/>
    <property type="evidence" value="ECO:0007669"/>
    <property type="project" value="TreeGrafter"/>
</dbReference>
<evidence type="ECO:0000256" key="1">
    <source>
        <dbReference type="SAM" id="Phobius"/>
    </source>
</evidence>
<reference evidence="3 5" key="2">
    <citation type="submission" date="2023-09" db="EMBL/GenBank/DDBJ databases">
        <title>Genomic characteristic of L. casei group strains isolated from clinical sources.</title>
        <authorList>
            <person name="Jarocki P."/>
        </authorList>
    </citation>
    <scope>NUCLEOTIDE SEQUENCE [LARGE SCALE GENOMIC DNA]</scope>
    <source>
        <strain evidence="3 5">LMG 24099</strain>
    </source>
</reference>
<evidence type="ECO:0000313" key="2">
    <source>
        <dbReference type="EMBL" id="ARY90367.1"/>
    </source>
</evidence>
<feature type="transmembrane region" description="Helical" evidence="1">
    <location>
        <begin position="101"/>
        <end position="117"/>
    </location>
</feature>
<feature type="transmembrane region" description="Helical" evidence="1">
    <location>
        <begin position="123"/>
        <end position="143"/>
    </location>
</feature>
<dbReference type="Pfam" id="PF05656">
    <property type="entry name" value="DUF805"/>
    <property type="match status" value="2"/>
</dbReference>
<feature type="transmembrane region" description="Helical" evidence="1">
    <location>
        <begin position="300"/>
        <end position="319"/>
    </location>
</feature>
<keyword evidence="1" id="KW-0472">Membrane</keyword>
<dbReference type="EMBL" id="CP017065">
    <property type="protein sequence ID" value="ARY90367.1"/>
    <property type="molecule type" value="Genomic_DNA"/>
</dbReference>
<evidence type="ECO:0000313" key="5">
    <source>
        <dbReference type="Proteomes" id="UP001303564"/>
    </source>
</evidence>
<evidence type="ECO:0000313" key="3">
    <source>
        <dbReference type="EMBL" id="WNX27715.1"/>
    </source>
</evidence>
<sequence>MKQENGFWPAIKDFFFRAGDFKGVSSRAQYWWVFLVEFLLGVVIVGLFRVTDPAIGQATKSFGGSLISTIMTSLPLIFVYLSYPQLSLTIRRFRDAKVSPWWYLVLVIVALAGPVLTVSGMGIWPIIVLPLVAGLADLIVLVLPSREQEVKPFPVQPHSPSTIGVSFGAAVKDLFLRGGDFTGTSSRSQYWWSVLFDGLIIVPTFLFVIFSLVAAFIGAATLGKFEPQDAVRIFNSLGSGAIILVMLIMAIVYAWSMLALPMLTVIWRRFRDAGVSPWWFIAFYVVSNFVSALQASNPNFVLTLIPLILAIVQIVILALPPKNLGDQQ</sequence>
<name>A0AAN1C5X1_LACCA</name>
<dbReference type="PANTHER" id="PTHR34980:SF2">
    <property type="entry name" value="INNER MEMBRANE PROTEIN YHAH-RELATED"/>
    <property type="match status" value="1"/>
</dbReference>
<feature type="transmembrane region" description="Helical" evidence="1">
    <location>
        <begin position="194"/>
        <end position="220"/>
    </location>
</feature>
<accession>A0AAN1C5X1</accession>
<feature type="transmembrane region" description="Helical" evidence="1">
    <location>
        <begin position="275"/>
        <end position="294"/>
    </location>
</feature>